<feature type="transmembrane region" description="Helical" evidence="2">
    <location>
        <begin position="139"/>
        <end position="157"/>
    </location>
</feature>
<organism evidence="3 4">
    <name type="scientific">Candidatus Brachybacterium intestinipullorum</name>
    <dbReference type="NCBI Taxonomy" id="2838512"/>
    <lineage>
        <taxon>Bacteria</taxon>
        <taxon>Bacillati</taxon>
        <taxon>Actinomycetota</taxon>
        <taxon>Actinomycetes</taxon>
        <taxon>Micrococcales</taxon>
        <taxon>Dermabacteraceae</taxon>
        <taxon>Brachybacterium</taxon>
    </lineage>
</organism>
<dbReference type="EMBL" id="DWWC01000289">
    <property type="protein sequence ID" value="HJC70720.1"/>
    <property type="molecule type" value="Genomic_DNA"/>
</dbReference>
<feature type="compositionally biased region" description="Basic and acidic residues" evidence="1">
    <location>
        <begin position="7"/>
        <end position="26"/>
    </location>
</feature>
<feature type="compositionally biased region" description="Acidic residues" evidence="1">
    <location>
        <begin position="44"/>
        <end position="57"/>
    </location>
</feature>
<feature type="compositionally biased region" description="Acidic residues" evidence="1">
    <location>
        <begin position="89"/>
        <end position="103"/>
    </location>
</feature>
<proteinExistence type="predicted"/>
<reference evidence="3" key="2">
    <citation type="submission" date="2021-04" db="EMBL/GenBank/DDBJ databases">
        <authorList>
            <person name="Gilroy R."/>
        </authorList>
    </citation>
    <scope>NUCLEOTIDE SEQUENCE</scope>
    <source>
        <strain evidence="3">CHK130-7132</strain>
    </source>
</reference>
<name>A0A9D2THQ0_9MICO</name>
<evidence type="ECO:0000256" key="2">
    <source>
        <dbReference type="SAM" id="Phobius"/>
    </source>
</evidence>
<evidence type="ECO:0000313" key="4">
    <source>
        <dbReference type="Proteomes" id="UP000823854"/>
    </source>
</evidence>
<feature type="transmembrane region" description="Helical" evidence="2">
    <location>
        <begin position="112"/>
        <end position="133"/>
    </location>
</feature>
<sequence>MSAEAGRSPDPRDVDAEFARMLRDEGLALGPGQAPREPAAPEPGPDEEDLAEDGDEADGPHEPPSAESRERAWAAHPSRGPRDAPPRELDDEDVLYGDFEPPDPDIPQATSAVLWSWTALVGGFVLLLATALSASLPPLLGWAGGAAALGGMVSLLLRLPHAPRDEGDDGAEL</sequence>
<protein>
    <recommendedName>
        <fullName evidence="5">DUF308 domain-containing protein</fullName>
    </recommendedName>
</protein>
<comment type="caution">
    <text evidence="3">The sequence shown here is derived from an EMBL/GenBank/DDBJ whole genome shotgun (WGS) entry which is preliminary data.</text>
</comment>
<keyword evidence="2" id="KW-0472">Membrane</keyword>
<accession>A0A9D2THQ0</accession>
<dbReference type="AlphaFoldDB" id="A0A9D2THQ0"/>
<dbReference type="Proteomes" id="UP000823854">
    <property type="component" value="Unassembled WGS sequence"/>
</dbReference>
<keyword evidence="2" id="KW-1133">Transmembrane helix</keyword>
<gene>
    <name evidence="3" type="ORF">H9932_13735</name>
</gene>
<evidence type="ECO:0008006" key="5">
    <source>
        <dbReference type="Google" id="ProtNLM"/>
    </source>
</evidence>
<feature type="region of interest" description="Disordered" evidence="1">
    <location>
        <begin position="1"/>
        <end position="103"/>
    </location>
</feature>
<evidence type="ECO:0000313" key="3">
    <source>
        <dbReference type="EMBL" id="HJC70720.1"/>
    </source>
</evidence>
<reference evidence="3" key="1">
    <citation type="journal article" date="2021" name="PeerJ">
        <title>Extensive microbial diversity within the chicken gut microbiome revealed by metagenomics and culture.</title>
        <authorList>
            <person name="Gilroy R."/>
            <person name="Ravi A."/>
            <person name="Getino M."/>
            <person name="Pursley I."/>
            <person name="Horton D.L."/>
            <person name="Alikhan N.F."/>
            <person name="Baker D."/>
            <person name="Gharbi K."/>
            <person name="Hall N."/>
            <person name="Watson M."/>
            <person name="Adriaenssens E.M."/>
            <person name="Foster-Nyarko E."/>
            <person name="Jarju S."/>
            <person name="Secka A."/>
            <person name="Antonio M."/>
            <person name="Oren A."/>
            <person name="Chaudhuri R.R."/>
            <person name="La Ragione R."/>
            <person name="Hildebrand F."/>
            <person name="Pallen M.J."/>
        </authorList>
    </citation>
    <scope>NUCLEOTIDE SEQUENCE</scope>
    <source>
        <strain evidence="3">CHK130-7132</strain>
    </source>
</reference>
<keyword evidence="2" id="KW-0812">Transmembrane</keyword>
<evidence type="ECO:0000256" key="1">
    <source>
        <dbReference type="SAM" id="MobiDB-lite"/>
    </source>
</evidence>